<comment type="caution">
    <text evidence="1">The sequence shown here is derived from an EMBL/GenBank/DDBJ whole genome shotgun (WGS) entry which is preliminary data.</text>
</comment>
<organism evidence="1">
    <name type="scientific">Ignisphaera aggregans</name>
    <dbReference type="NCBI Taxonomy" id="334771"/>
    <lineage>
        <taxon>Archaea</taxon>
        <taxon>Thermoproteota</taxon>
        <taxon>Thermoprotei</taxon>
        <taxon>Desulfurococcales</taxon>
        <taxon>Desulfurococcaceae</taxon>
        <taxon>Ignisphaera</taxon>
    </lineage>
</organism>
<dbReference type="GO" id="GO:0005975">
    <property type="term" value="P:carbohydrate metabolic process"/>
    <property type="evidence" value="ECO:0007669"/>
    <property type="project" value="InterPro"/>
</dbReference>
<dbReference type="SUPFAM" id="SSF88713">
    <property type="entry name" value="Glycoside hydrolase/deacetylase"/>
    <property type="match status" value="1"/>
</dbReference>
<gene>
    <name evidence="1" type="ORF">ENO26_05600</name>
</gene>
<reference evidence="1" key="1">
    <citation type="journal article" date="2020" name="mSystems">
        <title>Genome- and Community-Level Interaction Insights into Carbon Utilization and Element Cycling Functions of Hydrothermarchaeota in Hydrothermal Sediment.</title>
        <authorList>
            <person name="Zhou Z."/>
            <person name="Liu Y."/>
            <person name="Xu W."/>
            <person name="Pan J."/>
            <person name="Luo Z.H."/>
            <person name="Li M."/>
        </authorList>
    </citation>
    <scope>NUCLEOTIDE SEQUENCE [LARGE SCALE GENOMIC DNA]</scope>
    <source>
        <strain evidence="1">SpSt-125</strain>
    </source>
</reference>
<dbReference type="Gene3D" id="3.20.20.370">
    <property type="entry name" value="Glycoside hydrolase/deacetylase"/>
    <property type="match status" value="1"/>
</dbReference>
<evidence type="ECO:0008006" key="2">
    <source>
        <dbReference type="Google" id="ProtNLM"/>
    </source>
</evidence>
<protein>
    <recommendedName>
        <fullName evidence="2">NodB homology domain-containing protein</fullName>
    </recommendedName>
</protein>
<proteinExistence type="predicted"/>
<name>A0A7J2U433_9CREN</name>
<dbReference type="AlphaFoldDB" id="A0A7J2U433"/>
<sequence length="263" mass="30776">MLLILTHDVDWSRKGPSVEHVLTRLNRFELSHRYRFFSLRENIYNGIQDIMEAEQRQGMKSTFFFRVLYDDNTTAELYSDVISELRRGGWEVGLHANNGTDLGDIQAEKKVLEKLYANEIYSLRVHYLRIEPEIIPRLSTIGVKFDSSICISKAKPSLESTGCLLYNEVVELPISVMDTYMFTYWGIKPEEVYERLIETLKLFNDLGVEIATILWHTNSIKMYGGREYLKLVEEIWRLEWITPIKVMDLAIYMNRGVSCKKVL</sequence>
<dbReference type="EMBL" id="DSEU01000040">
    <property type="protein sequence ID" value="HEM67023.1"/>
    <property type="molecule type" value="Genomic_DNA"/>
</dbReference>
<dbReference type="InterPro" id="IPR011330">
    <property type="entry name" value="Glyco_hydro/deAcase_b/a-brl"/>
</dbReference>
<evidence type="ECO:0000313" key="1">
    <source>
        <dbReference type="EMBL" id="HEM67023.1"/>
    </source>
</evidence>
<accession>A0A7J2U433</accession>